<evidence type="ECO:0000256" key="3">
    <source>
        <dbReference type="ARBA" id="ARBA00022670"/>
    </source>
</evidence>
<protein>
    <recommendedName>
        <fullName evidence="7">chymotrypsin</fullName>
        <ecNumber evidence="7">3.4.21.1</ecNumber>
    </recommendedName>
</protein>
<evidence type="ECO:0000256" key="7">
    <source>
        <dbReference type="ARBA" id="ARBA00044036"/>
    </source>
</evidence>
<dbReference type="AlphaFoldDB" id="A0A8J5R0S8"/>
<reference evidence="11" key="2">
    <citation type="submission" date="2021-04" db="EMBL/GenBank/DDBJ databases">
        <title>Genome-wide patterns of bracovirus chromosomal integration into multiple host tissues during parasitism.</title>
        <authorList>
            <person name="Chebbi M.A.C."/>
        </authorList>
    </citation>
    <scope>NUCLEOTIDE SEQUENCE</scope>
    <source>
        <tissue evidence="11">Whole body</tissue>
    </source>
</reference>
<accession>A0A8J5R0S8</accession>
<evidence type="ECO:0000256" key="1">
    <source>
        <dbReference type="ARBA" id="ARBA00004239"/>
    </source>
</evidence>
<evidence type="ECO:0000313" key="11">
    <source>
        <dbReference type="EMBL" id="KAG8036036.1"/>
    </source>
</evidence>
<dbReference type="PROSITE" id="PS50240">
    <property type="entry name" value="TRYPSIN_DOM"/>
    <property type="match status" value="1"/>
</dbReference>
<dbReference type="GO" id="GO:0016485">
    <property type="term" value="P:protein processing"/>
    <property type="evidence" value="ECO:0007669"/>
    <property type="project" value="UniProtKB-ARBA"/>
</dbReference>
<dbReference type="FunFam" id="2.40.10.10:FF:000047">
    <property type="entry name" value="Trypsin eta"/>
    <property type="match status" value="1"/>
</dbReference>
<evidence type="ECO:0000256" key="8">
    <source>
        <dbReference type="RuleBase" id="RU363034"/>
    </source>
</evidence>
<dbReference type="PANTHER" id="PTHR24252:SF7">
    <property type="entry name" value="HYALIN"/>
    <property type="match status" value="1"/>
</dbReference>
<comment type="subcellular location">
    <subcellularLocation>
        <location evidence="1">Secreted</location>
        <location evidence="1">Extracellular space</location>
    </subcellularLocation>
</comment>
<dbReference type="EC" id="3.4.21.1" evidence="7"/>
<comment type="caution">
    <text evidence="11">The sequence shown here is derived from an EMBL/GenBank/DDBJ whole genome shotgun (WGS) entry which is preliminary data.</text>
</comment>
<dbReference type="PROSITE" id="PS00135">
    <property type="entry name" value="TRYPSIN_SER"/>
    <property type="match status" value="1"/>
</dbReference>
<dbReference type="PANTHER" id="PTHR24252">
    <property type="entry name" value="ACROSIN-RELATED"/>
    <property type="match status" value="1"/>
</dbReference>
<dbReference type="SMART" id="SM00020">
    <property type="entry name" value="Tryp_SPc"/>
    <property type="match status" value="1"/>
</dbReference>
<evidence type="ECO:0000256" key="9">
    <source>
        <dbReference type="SAM" id="SignalP"/>
    </source>
</evidence>
<dbReference type="Proteomes" id="UP000729913">
    <property type="component" value="Unassembled WGS sequence"/>
</dbReference>
<gene>
    <name evidence="11" type="ORF">G9C98_004615</name>
</gene>
<dbReference type="InterPro" id="IPR033116">
    <property type="entry name" value="TRYPSIN_SER"/>
</dbReference>
<keyword evidence="9" id="KW-0732">Signal</keyword>
<evidence type="ECO:0000256" key="2">
    <source>
        <dbReference type="ARBA" id="ARBA00022525"/>
    </source>
</evidence>
<evidence type="ECO:0000256" key="5">
    <source>
        <dbReference type="ARBA" id="ARBA00022825"/>
    </source>
</evidence>
<keyword evidence="2" id="KW-0964">Secreted</keyword>
<dbReference type="GO" id="GO:0005576">
    <property type="term" value="C:extracellular region"/>
    <property type="evidence" value="ECO:0007669"/>
    <property type="project" value="UniProtKB-SubCell"/>
</dbReference>
<organism evidence="11 12">
    <name type="scientific">Cotesia typhae</name>
    <dbReference type="NCBI Taxonomy" id="2053667"/>
    <lineage>
        <taxon>Eukaryota</taxon>
        <taxon>Metazoa</taxon>
        <taxon>Ecdysozoa</taxon>
        <taxon>Arthropoda</taxon>
        <taxon>Hexapoda</taxon>
        <taxon>Insecta</taxon>
        <taxon>Pterygota</taxon>
        <taxon>Neoptera</taxon>
        <taxon>Endopterygota</taxon>
        <taxon>Hymenoptera</taxon>
        <taxon>Apocrita</taxon>
        <taxon>Ichneumonoidea</taxon>
        <taxon>Braconidae</taxon>
        <taxon>Microgastrinae</taxon>
        <taxon>Cotesia</taxon>
    </lineage>
</organism>
<sequence length="263" mass="28633">MHLVALEVVIIVAVGATLATPEISRVVGGNNAADGAHPYQVSLRRENSHYCGAVVLNSRWIITAAHCVVLVNTTGVKAVVGTNTLSSGGKVYHPDLFIVHKDYKLVVINDIALIRVSKAIKFTRKVQPVLLPTIDSLTKSYPVKLSGWGKNSTDGEIPENLQEIDLVVISQLKCRVYHPLLLTRGHICTLTVRGEGACNGDSGGPLTNNRTLVGIVSFGRPCAKGFPDVYTRVYHYLKWINQTLSTANSIYNDDIPNFGIDYL</sequence>
<dbReference type="PROSITE" id="PS00134">
    <property type="entry name" value="TRYPSIN_HIS"/>
    <property type="match status" value="1"/>
</dbReference>
<dbReference type="InterPro" id="IPR001254">
    <property type="entry name" value="Trypsin_dom"/>
</dbReference>
<dbReference type="CDD" id="cd00190">
    <property type="entry name" value="Tryp_SPc"/>
    <property type="match status" value="1"/>
</dbReference>
<dbReference type="GO" id="GO:0004252">
    <property type="term" value="F:serine-type endopeptidase activity"/>
    <property type="evidence" value="ECO:0007669"/>
    <property type="project" value="UniProtKB-EC"/>
</dbReference>
<dbReference type="InterPro" id="IPR018114">
    <property type="entry name" value="TRYPSIN_HIS"/>
</dbReference>
<evidence type="ECO:0000313" key="12">
    <source>
        <dbReference type="Proteomes" id="UP000729913"/>
    </source>
</evidence>
<evidence type="ECO:0000259" key="10">
    <source>
        <dbReference type="PROSITE" id="PS50240"/>
    </source>
</evidence>
<dbReference type="OrthoDB" id="60866at2759"/>
<name>A0A8J5R0S8_9HYME</name>
<reference evidence="11" key="1">
    <citation type="submission" date="2020-03" db="EMBL/GenBank/DDBJ databases">
        <authorList>
            <person name="Chebbi M.A."/>
            <person name="Drezen J.M."/>
        </authorList>
    </citation>
    <scope>NUCLEOTIDE SEQUENCE</scope>
    <source>
        <tissue evidence="11">Whole body</tissue>
    </source>
</reference>
<keyword evidence="4 8" id="KW-0378">Hydrolase</keyword>
<proteinExistence type="predicted"/>
<keyword evidence="12" id="KW-1185">Reference proteome</keyword>
<keyword evidence="6" id="KW-1015">Disulfide bond</keyword>
<feature type="chain" id="PRO_5035151022" description="chymotrypsin" evidence="9">
    <location>
        <begin position="20"/>
        <end position="263"/>
    </location>
</feature>
<feature type="signal peptide" evidence="9">
    <location>
        <begin position="1"/>
        <end position="19"/>
    </location>
</feature>
<evidence type="ECO:0000256" key="4">
    <source>
        <dbReference type="ARBA" id="ARBA00022801"/>
    </source>
</evidence>
<dbReference type="Pfam" id="PF00089">
    <property type="entry name" value="Trypsin"/>
    <property type="match status" value="1"/>
</dbReference>
<keyword evidence="3 8" id="KW-0645">Protease</keyword>
<dbReference type="EMBL" id="JAAOIC020000049">
    <property type="protein sequence ID" value="KAG8036036.1"/>
    <property type="molecule type" value="Genomic_DNA"/>
</dbReference>
<evidence type="ECO:0000256" key="6">
    <source>
        <dbReference type="ARBA" id="ARBA00023157"/>
    </source>
</evidence>
<feature type="domain" description="Peptidase S1" evidence="10">
    <location>
        <begin position="26"/>
        <end position="245"/>
    </location>
</feature>
<keyword evidence="5 8" id="KW-0720">Serine protease</keyword>